<name>A0A0B8QHJ6_9VIBR</name>
<dbReference type="AlphaFoldDB" id="A0A0B8QHJ6"/>
<accession>A0A0B8QHJ6</accession>
<proteinExistence type="predicted"/>
<dbReference type="InterPro" id="IPR018712">
    <property type="entry name" value="Tle1-like_cat"/>
</dbReference>
<reference evidence="2 3" key="2">
    <citation type="submission" date="2015-01" db="EMBL/GenBank/DDBJ databases">
        <authorList>
            <consortium name="NBRP consortium"/>
            <person name="Sawabe T."/>
            <person name="Meirelles P."/>
            <person name="Feng G."/>
            <person name="Sayaka M."/>
            <person name="Hattori M."/>
            <person name="Ohkuma M."/>
        </authorList>
    </citation>
    <scope>NUCLEOTIDE SEQUENCE [LARGE SCALE GENOMIC DNA]</scope>
    <source>
        <strain evidence="3">JCM 19241</strain>
    </source>
</reference>
<reference evidence="2 3" key="1">
    <citation type="submission" date="2015-01" db="EMBL/GenBank/DDBJ databases">
        <title>Vibrio sp. C94 JCM 19241 whole genome shotgun sequence.</title>
        <authorList>
            <person name="Sawabe T."/>
            <person name="Meirelles P."/>
            <person name="Feng G."/>
            <person name="Sayaka M."/>
            <person name="Hattori M."/>
            <person name="Ohkuma M."/>
        </authorList>
    </citation>
    <scope>NUCLEOTIDE SEQUENCE [LARGE SCALE GENOMIC DNA]</scope>
    <source>
        <strain evidence="3">JCM 19241</strain>
    </source>
</reference>
<protein>
    <submittedName>
        <fullName evidence="2">Peptidoglycan binding domain protein</fullName>
    </submittedName>
</protein>
<evidence type="ECO:0000313" key="2">
    <source>
        <dbReference type="EMBL" id="GAM74084.1"/>
    </source>
</evidence>
<organism evidence="2 3">
    <name type="scientific">Vibrio ishigakensis</name>
    <dbReference type="NCBI Taxonomy" id="1481914"/>
    <lineage>
        <taxon>Bacteria</taxon>
        <taxon>Pseudomonadati</taxon>
        <taxon>Pseudomonadota</taxon>
        <taxon>Gammaproteobacteria</taxon>
        <taxon>Vibrionales</taxon>
        <taxon>Vibrionaceae</taxon>
        <taxon>Vibrio</taxon>
    </lineage>
</organism>
<dbReference type="Pfam" id="PF09994">
    <property type="entry name" value="T6SS_Tle1-like_cat"/>
    <property type="match status" value="1"/>
</dbReference>
<evidence type="ECO:0000259" key="1">
    <source>
        <dbReference type="Pfam" id="PF09994"/>
    </source>
</evidence>
<dbReference type="STRING" id="1481914.JCM19241_5280"/>
<comment type="caution">
    <text evidence="2">The sequence shown here is derived from an EMBL/GenBank/DDBJ whole genome shotgun (WGS) entry which is preliminary data.</text>
</comment>
<sequence length="81" mass="9402">MWHLKAQRCNRIEQAWSMYKSEEIADAPKGESALAFKQKYSHTSNQVHFVGVWDTVGALGIPFSFLGFFDRKMSFTTLKWL</sequence>
<evidence type="ECO:0000313" key="3">
    <source>
        <dbReference type="Proteomes" id="UP000031666"/>
    </source>
</evidence>
<gene>
    <name evidence="2" type="ORF">JCM19241_5280</name>
</gene>
<dbReference type="EMBL" id="BBSC01000002">
    <property type="protein sequence ID" value="GAM74084.1"/>
    <property type="molecule type" value="Genomic_DNA"/>
</dbReference>
<feature type="domain" description="T6SS Phospholipase effector Tle1-like catalytic" evidence="1">
    <location>
        <begin position="5"/>
        <end position="76"/>
    </location>
</feature>
<dbReference type="Proteomes" id="UP000031666">
    <property type="component" value="Unassembled WGS sequence"/>
</dbReference>